<sequence length="559" mass="61803">MPGKGLETNKTVQILHAAAAGKYGVLAAIAYNIEHILGFVKAAESRRSPLIIQLFPWAVKFSNGVLVHAASQAAKQANVPISVHLDHCQDEDLIKAACDLPFDSIMVDMSHYSKVENLARTKQLVAYCHAKGKATEAEPGRIEGGEDGISDTADLSGLMTTCMETQAFVDAGVDFLAPAFGNVHGEYGPRGIALEWDRLERIHEIANTEAFRATRVTPLTFSVLHATRRTMMTAIPGLSGYKGKTVSLNTGQKLPCIGLGTFQDPDEQEMSVHTALKNGIRHIDTAHNYGTEKQVGQGIRRSGIKREEVFITTKLWCNAHHPDDVEPALDESLRDLGVDYVDLYLMHYPCSFKRGAELLPFGPDGKMVTDPTHFVDTWKAMEKLLPTGKAKAIGLSNFSQTELEQILQHGTVVPAVHQTEMHPYLQQKEFADWHESKSIKIIQFSPCGNLNTFYRDVSWAKDIAKTTRLIDHPVLLEISKKHGKSPIQIALAWGVANGRCVIPKSTIEWQIRENIEADCIALDHEDLERIATMDLKARFNDPSDDFGYKLYTGLDGATP</sequence>
<gene>
    <name evidence="4" type="ORF">CEP52_011443</name>
</gene>
<dbReference type="Pfam" id="PF01116">
    <property type="entry name" value="F_bP_aldolase"/>
    <property type="match status" value="1"/>
</dbReference>
<evidence type="ECO:0000256" key="1">
    <source>
        <dbReference type="ARBA" id="ARBA00023002"/>
    </source>
</evidence>
<comment type="cofactor">
    <cofactor evidence="2">
        <name>Zn(2+)</name>
        <dbReference type="ChEBI" id="CHEBI:29105"/>
    </cofactor>
    <text evidence="2">Binds 2 Zn(2+) ions per subunit. One is catalytic and the other provides a structural contribution.</text>
</comment>
<dbReference type="PROSITE" id="PS00062">
    <property type="entry name" value="ALDOKETO_REDUCTASE_2"/>
    <property type="match status" value="1"/>
</dbReference>
<dbReference type="STRING" id="1325735.A0A428T304"/>
<evidence type="ECO:0000313" key="4">
    <source>
        <dbReference type="EMBL" id="RSL96442.1"/>
    </source>
</evidence>
<dbReference type="FunFam" id="3.20.20.100:FF:000002">
    <property type="entry name" value="2,5-diketo-D-gluconic acid reductase A"/>
    <property type="match status" value="1"/>
</dbReference>
<dbReference type="InterPro" id="IPR000771">
    <property type="entry name" value="FBA_II"/>
</dbReference>
<dbReference type="SUPFAM" id="SSF51569">
    <property type="entry name" value="Aldolase"/>
    <property type="match status" value="1"/>
</dbReference>
<accession>A0A428T304</accession>
<evidence type="ECO:0000259" key="3">
    <source>
        <dbReference type="Pfam" id="PF00248"/>
    </source>
</evidence>
<dbReference type="GO" id="GO:0004332">
    <property type="term" value="F:fructose-bisphosphate aldolase activity"/>
    <property type="evidence" value="ECO:0007669"/>
    <property type="project" value="UniProtKB-EC"/>
</dbReference>
<keyword evidence="5" id="KW-1185">Reference proteome</keyword>
<comment type="catalytic activity">
    <reaction evidence="2">
        <text>beta-D-fructose 1,6-bisphosphate = D-glyceraldehyde 3-phosphate + dihydroxyacetone phosphate</text>
        <dbReference type="Rhea" id="RHEA:14729"/>
        <dbReference type="ChEBI" id="CHEBI:32966"/>
        <dbReference type="ChEBI" id="CHEBI:57642"/>
        <dbReference type="ChEBI" id="CHEBI:59776"/>
        <dbReference type="EC" id="4.1.2.13"/>
    </reaction>
</comment>
<dbReference type="InterPro" id="IPR018170">
    <property type="entry name" value="Aldo/ket_reductase_CS"/>
</dbReference>
<keyword evidence="2" id="KW-0862">Zinc</keyword>
<reference evidence="4 5" key="1">
    <citation type="submission" date="2017-06" db="EMBL/GenBank/DDBJ databases">
        <title>Comparative genomic analysis of Ambrosia Fusariam Clade fungi.</title>
        <authorList>
            <person name="Stajich J.E."/>
            <person name="Carrillo J."/>
            <person name="Kijimoto T."/>
            <person name="Eskalen A."/>
            <person name="O'Donnell K."/>
            <person name="Kasson M."/>
        </authorList>
    </citation>
    <scope>NUCLEOTIDE SEQUENCE [LARGE SCALE GENOMIC DNA]</scope>
    <source>
        <strain evidence="4 5">NRRL62579</strain>
    </source>
</reference>
<dbReference type="PANTHER" id="PTHR11732">
    <property type="entry name" value="ALDO/KETO REDUCTASE"/>
    <property type="match status" value="1"/>
</dbReference>
<comment type="similarity">
    <text evidence="2">Belongs to the class II fructose-bisphosphate aldolase family.</text>
</comment>
<dbReference type="GO" id="GO:0008270">
    <property type="term" value="F:zinc ion binding"/>
    <property type="evidence" value="ECO:0007669"/>
    <property type="project" value="UniProtKB-UniRule"/>
</dbReference>
<dbReference type="GO" id="GO:0016616">
    <property type="term" value="F:oxidoreductase activity, acting on the CH-OH group of donors, NAD or NADP as acceptor"/>
    <property type="evidence" value="ECO:0007669"/>
    <property type="project" value="UniProtKB-ARBA"/>
</dbReference>
<feature type="domain" description="NADP-dependent oxidoreductase" evidence="3">
    <location>
        <begin position="262"/>
        <end position="531"/>
    </location>
</feature>
<dbReference type="InterPro" id="IPR036812">
    <property type="entry name" value="NAD(P)_OxRdtase_dom_sf"/>
</dbReference>
<dbReference type="EMBL" id="NKCK01000138">
    <property type="protein sequence ID" value="RSL96442.1"/>
    <property type="molecule type" value="Genomic_DNA"/>
</dbReference>
<dbReference type="Gene3D" id="3.20.20.100">
    <property type="entry name" value="NADP-dependent oxidoreductase domain"/>
    <property type="match status" value="1"/>
</dbReference>
<dbReference type="PRINTS" id="PR00069">
    <property type="entry name" value="ALDKETRDTASE"/>
</dbReference>
<dbReference type="AlphaFoldDB" id="A0A428T304"/>
<evidence type="ECO:0000313" key="5">
    <source>
        <dbReference type="Proteomes" id="UP000287144"/>
    </source>
</evidence>
<keyword evidence="2" id="KW-0456">Lyase</keyword>
<keyword evidence="2" id="KW-0479">Metal-binding</keyword>
<dbReference type="SUPFAM" id="SSF51430">
    <property type="entry name" value="NAD(P)-linked oxidoreductase"/>
    <property type="match status" value="1"/>
</dbReference>
<organism evidence="4 5">
    <name type="scientific">Fusarium oligoseptatum</name>
    <dbReference type="NCBI Taxonomy" id="2604345"/>
    <lineage>
        <taxon>Eukaryota</taxon>
        <taxon>Fungi</taxon>
        <taxon>Dikarya</taxon>
        <taxon>Ascomycota</taxon>
        <taxon>Pezizomycotina</taxon>
        <taxon>Sordariomycetes</taxon>
        <taxon>Hypocreomycetidae</taxon>
        <taxon>Hypocreales</taxon>
        <taxon>Nectriaceae</taxon>
        <taxon>Fusarium</taxon>
        <taxon>Fusarium solani species complex</taxon>
    </lineage>
</organism>
<keyword evidence="1" id="KW-0560">Oxidoreductase</keyword>
<name>A0A428T304_9HYPO</name>
<dbReference type="InterPro" id="IPR023210">
    <property type="entry name" value="NADP_OxRdtase_dom"/>
</dbReference>
<comment type="caution">
    <text evidence="4">The sequence shown here is derived from an EMBL/GenBank/DDBJ whole genome shotgun (WGS) entry which is preliminary data.</text>
</comment>
<dbReference type="InterPro" id="IPR020471">
    <property type="entry name" value="AKR"/>
</dbReference>
<keyword evidence="2" id="KW-0324">Glycolysis</keyword>
<dbReference type="Proteomes" id="UP000287144">
    <property type="component" value="Unassembled WGS sequence"/>
</dbReference>
<evidence type="ECO:0000256" key="2">
    <source>
        <dbReference type="RuleBase" id="RU366023"/>
    </source>
</evidence>
<proteinExistence type="inferred from homology"/>
<dbReference type="EC" id="4.1.2.13" evidence="2"/>
<dbReference type="Gene3D" id="3.20.20.70">
    <property type="entry name" value="Aldolase class I"/>
    <property type="match status" value="1"/>
</dbReference>
<comment type="pathway">
    <text evidence="2">Carbohydrate degradation; glycolysis; D-glyceraldehyde 3-phosphate and glycerone phosphate from D-glucose: step 4/4.</text>
</comment>
<comment type="function">
    <text evidence="2">Catalyzes the aldol condensation of dihydroxyacetone phosphate (DHAP or glycerone-phosphate) with glyceraldehyde 3-phosphate (G3P) to form fructose 1,6-bisphosphate (FBP) in gluconeogenesis and the reverse reaction in glycolysis.</text>
</comment>
<dbReference type="GO" id="GO:0006096">
    <property type="term" value="P:glycolytic process"/>
    <property type="evidence" value="ECO:0007669"/>
    <property type="project" value="UniProtKB-UniPathway"/>
</dbReference>
<dbReference type="UniPathway" id="UPA00109">
    <property type="reaction ID" value="UER00183"/>
</dbReference>
<protein>
    <recommendedName>
        <fullName evidence="2">Fructose-bisphosphate aldolase</fullName>
        <shortName evidence="2">FBP aldolase</shortName>
        <ecNumber evidence="2">4.1.2.13</ecNumber>
    </recommendedName>
</protein>
<dbReference type="InterPro" id="IPR013785">
    <property type="entry name" value="Aldolase_TIM"/>
</dbReference>
<dbReference type="Pfam" id="PF00248">
    <property type="entry name" value="Aldo_ket_red"/>
    <property type="match status" value="1"/>
</dbReference>